<dbReference type="InterPro" id="IPR006158">
    <property type="entry name" value="Cobalamin-bd"/>
</dbReference>
<dbReference type="AlphaFoldDB" id="A0A4P9Y1X4"/>
<dbReference type="GO" id="GO:0046872">
    <property type="term" value="F:metal ion binding"/>
    <property type="evidence" value="ECO:0007669"/>
    <property type="project" value="UniProtKB-KW"/>
</dbReference>
<keyword evidence="2" id="KW-0170">Cobalt</keyword>
<dbReference type="Gene3D" id="3.10.196.10">
    <property type="entry name" value="Vitamin B12-dependent methionine synthase, activation domain"/>
    <property type="match status" value="1"/>
</dbReference>
<evidence type="ECO:0000256" key="2">
    <source>
        <dbReference type="ARBA" id="ARBA00023285"/>
    </source>
</evidence>
<dbReference type="PROSITE" id="PS50974">
    <property type="entry name" value="ADOMET_ACTIVATION"/>
    <property type="match status" value="1"/>
</dbReference>
<keyword evidence="3" id="KW-0808">Transferase</keyword>
<dbReference type="Gene3D" id="3.40.50.280">
    <property type="entry name" value="Cobalamin-binding domain"/>
    <property type="match status" value="1"/>
</dbReference>
<dbReference type="GO" id="GO:0008705">
    <property type="term" value="F:methionine synthase activity"/>
    <property type="evidence" value="ECO:0007669"/>
    <property type="project" value="InterPro"/>
</dbReference>
<dbReference type="EMBL" id="KZ988185">
    <property type="protein sequence ID" value="RKP12848.1"/>
    <property type="molecule type" value="Genomic_DNA"/>
</dbReference>
<keyword evidence="3" id="KW-0489">Methyltransferase</keyword>
<proteinExistence type="predicted"/>
<dbReference type="OrthoDB" id="261426at2759"/>
<organism evidence="6 7">
    <name type="scientific">Piptocephalis cylindrospora</name>
    <dbReference type="NCBI Taxonomy" id="1907219"/>
    <lineage>
        <taxon>Eukaryota</taxon>
        <taxon>Fungi</taxon>
        <taxon>Fungi incertae sedis</taxon>
        <taxon>Zoopagomycota</taxon>
        <taxon>Zoopagomycotina</taxon>
        <taxon>Zoopagomycetes</taxon>
        <taxon>Zoopagales</taxon>
        <taxon>Piptocephalidaceae</taxon>
        <taxon>Piptocephalis</taxon>
    </lineage>
</organism>
<evidence type="ECO:0000313" key="6">
    <source>
        <dbReference type="EMBL" id="RKP12848.1"/>
    </source>
</evidence>
<dbReference type="InterPro" id="IPR037010">
    <property type="entry name" value="VitB12-dep_Met_synth_activ_sf"/>
</dbReference>
<dbReference type="InterPro" id="IPR050554">
    <property type="entry name" value="Met_Synthase/Corrinoid"/>
</dbReference>
<dbReference type="GO" id="GO:0032259">
    <property type="term" value="P:methylation"/>
    <property type="evidence" value="ECO:0007669"/>
    <property type="project" value="UniProtKB-KW"/>
</dbReference>
<dbReference type="PANTHER" id="PTHR45833">
    <property type="entry name" value="METHIONINE SYNTHASE"/>
    <property type="match status" value="1"/>
</dbReference>
<dbReference type="SUPFAM" id="SSF52242">
    <property type="entry name" value="Cobalamin (vitamin B12)-binding domain"/>
    <property type="match status" value="1"/>
</dbReference>
<dbReference type="Gene3D" id="1.10.288.10">
    <property type="entry name" value="Cobalamin-dependent Methionine Synthase, domain 2"/>
    <property type="match status" value="1"/>
</dbReference>
<dbReference type="Proteomes" id="UP000267251">
    <property type="component" value="Unassembled WGS sequence"/>
</dbReference>
<keyword evidence="1" id="KW-0479">Metal-binding</keyword>
<evidence type="ECO:0000259" key="5">
    <source>
        <dbReference type="PROSITE" id="PS51332"/>
    </source>
</evidence>
<dbReference type="InterPro" id="IPR004223">
    <property type="entry name" value="VitB12-dep_Met_synth_activ_dom"/>
</dbReference>
<dbReference type="PROSITE" id="PS51332">
    <property type="entry name" value="B12_BINDING"/>
    <property type="match status" value="1"/>
</dbReference>
<dbReference type="SUPFAM" id="SSF56507">
    <property type="entry name" value="Methionine synthase activation domain-like"/>
    <property type="match status" value="1"/>
</dbReference>
<reference evidence="7" key="1">
    <citation type="journal article" date="2018" name="Nat. Microbiol.">
        <title>Leveraging single-cell genomics to expand the fungal tree of life.</title>
        <authorList>
            <person name="Ahrendt S.R."/>
            <person name="Quandt C.A."/>
            <person name="Ciobanu D."/>
            <person name="Clum A."/>
            <person name="Salamov A."/>
            <person name="Andreopoulos B."/>
            <person name="Cheng J.F."/>
            <person name="Woyke T."/>
            <person name="Pelin A."/>
            <person name="Henrissat B."/>
            <person name="Reynolds N.K."/>
            <person name="Benny G.L."/>
            <person name="Smith M.E."/>
            <person name="James T.Y."/>
            <person name="Grigoriev I.V."/>
        </authorList>
    </citation>
    <scope>NUCLEOTIDE SEQUENCE [LARGE SCALE GENOMIC DNA]</scope>
</reference>
<protein>
    <submittedName>
        <fullName evidence="6">Vitamin B12-dependent methionine synthase</fullName>
    </submittedName>
</protein>
<sequence length="459" mass="51050">MTPCEKIIEVAKKEKAHIIGLSGLITPSLDEMIHVAKEMERQGVKVPLLIGGATTSRTHTAVKISPCYTEPAVHVLDASKSVVVVSSLLDAAVKEEFMEEVQEEYEELREDHYESLKGRTYLSLAKAREKAKVTDWSAMTPSPKAPTFLGTRAIPDVDLRKVMEYIDWNPFFQTWQLRGRYPNRGFPKIFQDERVGQEAKKLYDEAMEKLEEYLSGGKLRATALVGLYEANALEDDIQIYDPDQSGPRASRVKSTFYGLRQQAEKESGSTDAAYLCLSDFVAPTSSGVQDHLGMFTVGVFGAEELAKGYEDALDDYSAIMVKALADRLAEALAEYLHVLVRRDWWGYSPDESLDVSSLLSIKYQGIRPAPGYPSQPDHTEKQTMWALGDIEKATGVSLTDSLAMYPAAAVSGLYFANPCSEYFAVGKIGKDQVVDYAARKGMEVEEVERWLSPILSYST</sequence>
<evidence type="ECO:0000259" key="4">
    <source>
        <dbReference type="PROSITE" id="PS50974"/>
    </source>
</evidence>
<dbReference type="GO" id="GO:0050667">
    <property type="term" value="P:homocysteine metabolic process"/>
    <property type="evidence" value="ECO:0007669"/>
    <property type="project" value="TreeGrafter"/>
</dbReference>
<dbReference type="GO" id="GO:0046653">
    <property type="term" value="P:tetrahydrofolate metabolic process"/>
    <property type="evidence" value="ECO:0007669"/>
    <property type="project" value="TreeGrafter"/>
</dbReference>
<keyword evidence="7" id="KW-1185">Reference proteome</keyword>
<evidence type="ECO:0000256" key="3">
    <source>
        <dbReference type="PROSITE-ProRule" id="PRU00346"/>
    </source>
</evidence>
<dbReference type="Pfam" id="PF02965">
    <property type="entry name" value="Met_synt_B12"/>
    <property type="match status" value="1"/>
</dbReference>
<evidence type="ECO:0000256" key="1">
    <source>
        <dbReference type="ARBA" id="ARBA00022723"/>
    </source>
</evidence>
<feature type="domain" description="AdoMet activation" evidence="4">
    <location>
        <begin position="115"/>
        <end position="459"/>
    </location>
</feature>
<name>A0A4P9Y1X4_9FUNG</name>
<gene>
    <name evidence="6" type="ORF">BJ684DRAFT_20634</name>
</gene>
<feature type="domain" description="B12-binding" evidence="5">
    <location>
        <begin position="1"/>
        <end position="99"/>
    </location>
</feature>
<accession>A0A4P9Y1X4</accession>
<dbReference type="PANTHER" id="PTHR45833:SF1">
    <property type="entry name" value="METHIONINE SYNTHASE"/>
    <property type="match status" value="1"/>
</dbReference>
<dbReference type="GO" id="GO:0031419">
    <property type="term" value="F:cobalamin binding"/>
    <property type="evidence" value="ECO:0007669"/>
    <property type="project" value="InterPro"/>
</dbReference>
<dbReference type="InterPro" id="IPR036724">
    <property type="entry name" value="Cobalamin-bd_sf"/>
</dbReference>
<dbReference type="GO" id="GO:0005829">
    <property type="term" value="C:cytosol"/>
    <property type="evidence" value="ECO:0007669"/>
    <property type="project" value="TreeGrafter"/>
</dbReference>
<evidence type="ECO:0000313" key="7">
    <source>
        <dbReference type="Proteomes" id="UP000267251"/>
    </source>
</evidence>